<keyword evidence="3" id="KW-0732">Signal</keyword>
<accession>A0A9D1GH97</accession>
<dbReference type="SUPFAM" id="SSF56235">
    <property type="entry name" value="N-terminal nucleophile aminohydrolases (Ntn hydrolases)"/>
    <property type="match status" value="1"/>
</dbReference>
<dbReference type="AlphaFoldDB" id="A0A9D1GH97"/>
<comment type="similarity">
    <text evidence="1">Belongs to the peptidase C59 family.</text>
</comment>
<reference evidence="5" key="1">
    <citation type="submission" date="2020-10" db="EMBL/GenBank/DDBJ databases">
        <authorList>
            <person name="Gilroy R."/>
        </authorList>
    </citation>
    <scope>NUCLEOTIDE SEQUENCE</scope>
    <source>
        <strain evidence="5">21143</strain>
    </source>
</reference>
<dbReference type="PANTHER" id="PTHR35527:SF2">
    <property type="entry name" value="HYDROLASE"/>
    <property type="match status" value="1"/>
</dbReference>
<evidence type="ECO:0000259" key="4">
    <source>
        <dbReference type="Pfam" id="PF02275"/>
    </source>
</evidence>
<dbReference type="Gene3D" id="3.60.60.10">
    <property type="entry name" value="Penicillin V Acylase, Chain A"/>
    <property type="match status" value="1"/>
</dbReference>
<dbReference type="CDD" id="cd01902">
    <property type="entry name" value="Ntn_CGH"/>
    <property type="match status" value="1"/>
</dbReference>
<evidence type="ECO:0000313" key="6">
    <source>
        <dbReference type="Proteomes" id="UP000886722"/>
    </source>
</evidence>
<comment type="caution">
    <text evidence="5">The sequence shown here is derived from an EMBL/GenBank/DDBJ whole genome shotgun (WGS) entry which is preliminary data.</text>
</comment>
<evidence type="ECO:0000256" key="1">
    <source>
        <dbReference type="ARBA" id="ARBA00006625"/>
    </source>
</evidence>
<dbReference type="Proteomes" id="UP000886722">
    <property type="component" value="Unassembled WGS sequence"/>
</dbReference>
<keyword evidence="2 5" id="KW-0378">Hydrolase</keyword>
<evidence type="ECO:0000256" key="2">
    <source>
        <dbReference type="ARBA" id="ARBA00022801"/>
    </source>
</evidence>
<dbReference type="InterPro" id="IPR029055">
    <property type="entry name" value="Ntn_hydrolases_N"/>
</dbReference>
<dbReference type="GO" id="GO:0016787">
    <property type="term" value="F:hydrolase activity"/>
    <property type="evidence" value="ECO:0007669"/>
    <property type="project" value="UniProtKB-KW"/>
</dbReference>
<feature type="signal peptide" evidence="3">
    <location>
        <begin position="1"/>
        <end position="25"/>
    </location>
</feature>
<protein>
    <submittedName>
        <fullName evidence="5">Linear amide C-N hydrolase</fullName>
    </submittedName>
</protein>
<proteinExistence type="inferred from homology"/>
<sequence>MHIKHLSAIFLLIALSLSISHKTEACTRAVYLGENGLVITGRTMDWKENIPTNLYILPRGIFRQGYDTGNTVRWTSRYGSIVASGYEMGTSEGMNEKGLVASLLYLPETVYSQPGDTRPIMGISIWAQYVLDNFATVSEAVEDLQKDAFRIDAPRMPNGSASTLHMAITDTTGNSAIIEYLNGKISIHEGRQYRVLTNSPSYDKQLAINEYWQNIGGLVMLPGTNRSSDRFTRASFYIGVLPRTASHRDALAGVFGVMRNVSVPLGITTPQQPEISSTRWRSVSDQTNKVYYFESTLSPNTFWVDLKKMDFNPKSGIKKLTLTDGEIYTGEANRAFKPSKPFQFLFRLPQ</sequence>
<evidence type="ECO:0000313" key="5">
    <source>
        <dbReference type="EMBL" id="HIT40129.1"/>
    </source>
</evidence>
<organism evidence="5 6">
    <name type="scientific">Candidatus Caccoplasma intestinavium</name>
    <dbReference type="NCBI Taxonomy" id="2840716"/>
    <lineage>
        <taxon>Bacteria</taxon>
        <taxon>Pseudomonadati</taxon>
        <taxon>Bacteroidota</taxon>
        <taxon>Bacteroidia</taxon>
        <taxon>Bacteroidales</taxon>
        <taxon>Bacteroidaceae</taxon>
        <taxon>Bacteroidaceae incertae sedis</taxon>
        <taxon>Candidatus Caccoplasma</taxon>
    </lineage>
</organism>
<evidence type="ECO:0000256" key="3">
    <source>
        <dbReference type="SAM" id="SignalP"/>
    </source>
</evidence>
<reference evidence="5" key="2">
    <citation type="journal article" date="2021" name="PeerJ">
        <title>Extensive microbial diversity within the chicken gut microbiome revealed by metagenomics and culture.</title>
        <authorList>
            <person name="Gilroy R."/>
            <person name="Ravi A."/>
            <person name="Getino M."/>
            <person name="Pursley I."/>
            <person name="Horton D.L."/>
            <person name="Alikhan N.F."/>
            <person name="Baker D."/>
            <person name="Gharbi K."/>
            <person name="Hall N."/>
            <person name="Watson M."/>
            <person name="Adriaenssens E.M."/>
            <person name="Foster-Nyarko E."/>
            <person name="Jarju S."/>
            <person name="Secka A."/>
            <person name="Antonio M."/>
            <person name="Oren A."/>
            <person name="Chaudhuri R.R."/>
            <person name="La Ragione R."/>
            <person name="Hildebrand F."/>
            <person name="Pallen M.J."/>
        </authorList>
    </citation>
    <scope>NUCLEOTIDE SEQUENCE</scope>
    <source>
        <strain evidence="5">21143</strain>
    </source>
</reference>
<feature type="chain" id="PRO_5039301502" evidence="3">
    <location>
        <begin position="26"/>
        <end position="350"/>
    </location>
</feature>
<dbReference type="PANTHER" id="PTHR35527">
    <property type="entry name" value="CHOLOYLGLYCINE HYDROLASE"/>
    <property type="match status" value="1"/>
</dbReference>
<dbReference type="EMBL" id="DVKT01000066">
    <property type="protein sequence ID" value="HIT40129.1"/>
    <property type="molecule type" value="Genomic_DNA"/>
</dbReference>
<gene>
    <name evidence="5" type="ORF">IAD06_08875</name>
</gene>
<feature type="domain" description="Choloylglycine hydrolase/NAAA C-terminal" evidence="4">
    <location>
        <begin position="26"/>
        <end position="313"/>
    </location>
</feature>
<dbReference type="InterPro" id="IPR052193">
    <property type="entry name" value="Peptidase_C59"/>
</dbReference>
<dbReference type="Pfam" id="PF02275">
    <property type="entry name" value="CBAH"/>
    <property type="match status" value="1"/>
</dbReference>
<name>A0A9D1GH97_9BACT</name>
<dbReference type="InterPro" id="IPR029132">
    <property type="entry name" value="CBAH/NAAA_C"/>
</dbReference>